<keyword evidence="2" id="KW-1185">Reference proteome</keyword>
<sequence length="201" mass="23157">MRRNRAHFARNREARCVDLCHQHLSRQPKNGDSTFKVVYIIGTGNKDKLINMELDMQKKLKHKGENLRSETPEGLERAVRSANIHIFGGQEASGVEHGPTSAEFKKHYDANFIAYYLGTRSAVEQSQCYSKAKSPGLEMIEEALFEVMRRNEKEEDMDWTHGKVLGEKRPDIVKDPKDWHQELSGDRLGRFAYSDMGYDKL</sequence>
<accession>A0ABQ8WEH8</accession>
<evidence type="ECO:0008006" key="3">
    <source>
        <dbReference type="Google" id="ProtNLM"/>
    </source>
</evidence>
<evidence type="ECO:0000313" key="1">
    <source>
        <dbReference type="EMBL" id="KAJ5264964.1"/>
    </source>
</evidence>
<organism evidence="1 2">
    <name type="scientific">Penicillium chrysogenum</name>
    <name type="common">Penicillium notatum</name>
    <dbReference type="NCBI Taxonomy" id="5076"/>
    <lineage>
        <taxon>Eukaryota</taxon>
        <taxon>Fungi</taxon>
        <taxon>Dikarya</taxon>
        <taxon>Ascomycota</taxon>
        <taxon>Pezizomycotina</taxon>
        <taxon>Eurotiomycetes</taxon>
        <taxon>Eurotiomycetidae</taxon>
        <taxon>Eurotiales</taxon>
        <taxon>Aspergillaceae</taxon>
        <taxon>Penicillium</taxon>
        <taxon>Penicillium chrysogenum species complex</taxon>
    </lineage>
</organism>
<reference evidence="1 2" key="1">
    <citation type="journal article" date="2023" name="IMA Fungus">
        <title>Comparative genomic study of the Penicillium genus elucidates a diverse pangenome and 15 lateral gene transfer events.</title>
        <authorList>
            <person name="Petersen C."/>
            <person name="Sorensen T."/>
            <person name="Nielsen M.R."/>
            <person name="Sondergaard T.E."/>
            <person name="Sorensen J.L."/>
            <person name="Fitzpatrick D.A."/>
            <person name="Frisvad J.C."/>
            <person name="Nielsen K.L."/>
        </authorList>
    </citation>
    <scope>NUCLEOTIDE SEQUENCE [LARGE SCALE GENOMIC DNA]</scope>
    <source>
        <strain evidence="1 2">IBT 3361</strain>
    </source>
</reference>
<name>A0ABQ8WEH8_PENCH</name>
<proteinExistence type="predicted"/>
<comment type="caution">
    <text evidence="1">The sequence shown here is derived from an EMBL/GenBank/DDBJ whole genome shotgun (WGS) entry which is preliminary data.</text>
</comment>
<gene>
    <name evidence="1" type="ORF">N7505_007757</name>
</gene>
<evidence type="ECO:0000313" key="2">
    <source>
        <dbReference type="Proteomes" id="UP001220256"/>
    </source>
</evidence>
<protein>
    <recommendedName>
        <fullName evidence="3">Non-canonical purine NTP pyrophosphatase</fullName>
    </recommendedName>
</protein>
<dbReference type="EMBL" id="JAPVEB010000004">
    <property type="protein sequence ID" value="KAJ5264964.1"/>
    <property type="molecule type" value="Genomic_DNA"/>
</dbReference>
<dbReference type="Proteomes" id="UP001220256">
    <property type="component" value="Unassembled WGS sequence"/>
</dbReference>